<dbReference type="SUPFAM" id="SSF51735">
    <property type="entry name" value="NAD(P)-binding Rossmann-fold domains"/>
    <property type="match status" value="1"/>
</dbReference>
<dbReference type="NCBIfam" id="NF006141">
    <property type="entry name" value="PRK08291.1"/>
    <property type="match status" value="1"/>
</dbReference>
<dbReference type="InterPro" id="IPR023401">
    <property type="entry name" value="ODC_N"/>
</dbReference>
<evidence type="ECO:0000313" key="2">
    <source>
        <dbReference type="EMBL" id="MRG86338.1"/>
    </source>
</evidence>
<proteinExistence type="inferred from homology"/>
<dbReference type="GO" id="GO:0016491">
    <property type="term" value="F:oxidoreductase activity"/>
    <property type="evidence" value="ECO:0007669"/>
    <property type="project" value="UniProtKB-ARBA"/>
</dbReference>
<dbReference type="Gene3D" id="3.40.50.720">
    <property type="entry name" value="NAD(P)-binding Rossmann-like Domain"/>
    <property type="match status" value="1"/>
</dbReference>
<dbReference type="GO" id="GO:0005737">
    <property type="term" value="C:cytoplasm"/>
    <property type="evidence" value="ECO:0007669"/>
    <property type="project" value="TreeGrafter"/>
</dbReference>
<evidence type="ECO:0000313" key="3">
    <source>
        <dbReference type="Proteomes" id="UP000480185"/>
    </source>
</evidence>
<dbReference type="EMBL" id="WJNH01000004">
    <property type="protein sequence ID" value="MRG86338.1"/>
    <property type="molecule type" value="Genomic_DNA"/>
</dbReference>
<protein>
    <submittedName>
        <fullName evidence="2">Cyclodeaminase</fullName>
    </submittedName>
</protein>
<comment type="similarity">
    <text evidence="1">Belongs to the ornithine cyclodeaminase/mu-crystallin family.</text>
</comment>
<keyword evidence="3" id="KW-1185">Reference proteome</keyword>
<dbReference type="InterPro" id="IPR003462">
    <property type="entry name" value="ODC_Mu_crystall"/>
</dbReference>
<dbReference type="Pfam" id="PF02423">
    <property type="entry name" value="OCD_Mu_crystall"/>
    <property type="match status" value="1"/>
</dbReference>
<name>A0A6G1X698_9BACI</name>
<dbReference type="PIRSF" id="PIRSF001439">
    <property type="entry name" value="CryM"/>
    <property type="match status" value="1"/>
</dbReference>
<comment type="caution">
    <text evidence="2">The sequence shown here is derived from an EMBL/GenBank/DDBJ whole genome shotgun (WGS) entry which is preliminary data.</text>
</comment>
<reference evidence="2 3" key="1">
    <citation type="submission" date="2019-11" db="EMBL/GenBank/DDBJ databases">
        <authorList>
            <person name="Li J."/>
        </authorList>
    </citation>
    <scope>NUCLEOTIDE SEQUENCE [LARGE SCALE GENOMIC DNA]</scope>
    <source>
        <strain evidence="2 3">J4</strain>
    </source>
</reference>
<gene>
    <name evidence="2" type="ORF">GH754_08350</name>
</gene>
<dbReference type="FunFam" id="3.40.50.720:FF:000311">
    <property type="entry name" value="Ornithine cyclodeaminase"/>
    <property type="match status" value="1"/>
</dbReference>
<evidence type="ECO:0000256" key="1">
    <source>
        <dbReference type="ARBA" id="ARBA00008903"/>
    </source>
</evidence>
<dbReference type="GO" id="GO:0019752">
    <property type="term" value="P:carboxylic acid metabolic process"/>
    <property type="evidence" value="ECO:0007669"/>
    <property type="project" value="UniProtKB-ARBA"/>
</dbReference>
<dbReference type="RefSeq" id="WP_323741917.1">
    <property type="nucleotide sequence ID" value="NZ_WJNH01000004.1"/>
</dbReference>
<accession>A0A6G1X698</accession>
<dbReference type="PANTHER" id="PTHR13812">
    <property type="entry name" value="KETIMINE REDUCTASE MU-CRYSTALLIN"/>
    <property type="match status" value="1"/>
</dbReference>
<dbReference type="AlphaFoldDB" id="A0A6G1X698"/>
<dbReference type="PANTHER" id="PTHR13812:SF19">
    <property type="entry name" value="KETIMINE REDUCTASE MU-CRYSTALLIN"/>
    <property type="match status" value="1"/>
</dbReference>
<sequence length="327" mass="36020">MIIYTEKELKETIHLNQQIIKVIEGGFTSLVTKKVQMPPIMRIDVPEFQGEVDIKSAYIPGYDQFAIKLSSGFFLNPERGLPSGNGMMILLSTETGIPDAIFLDNGYLTDVRTAAAGAISAKYFAKEEVKTAGVIGVGSQARFQMKALKQVRSIRKLLVYGRNENKANLFKQEMEKSLGVEVKVCSTAEEVVKNSEVVVTTTPAEKPIIQKEWLHPGLHITAMGSDAEYKQEIDSKVFSSVDRIFCDVRSQCVRLGELHHAVDQGVITDQTEVTELGQVISGKYQGRQSNEEITICDLTGTGVQDTAIALAAYQELQSKAVGKEIKN</sequence>
<dbReference type="InterPro" id="IPR036291">
    <property type="entry name" value="NAD(P)-bd_dom_sf"/>
</dbReference>
<organism evidence="2 3">
    <name type="scientific">Salinibacillus xinjiangensis</name>
    <dbReference type="NCBI Taxonomy" id="1229268"/>
    <lineage>
        <taxon>Bacteria</taxon>
        <taxon>Bacillati</taxon>
        <taxon>Bacillota</taxon>
        <taxon>Bacilli</taxon>
        <taxon>Bacillales</taxon>
        <taxon>Bacillaceae</taxon>
        <taxon>Salinibacillus</taxon>
    </lineage>
</organism>
<dbReference type="Proteomes" id="UP000480185">
    <property type="component" value="Unassembled WGS sequence"/>
</dbReference>
<dbReference type="Gene3D" id="3.30.1780.10">
    <property type="entry name" value="ornithine cyclodeaminase, domain 1"/>
    <property type="match status" value="1"/>
</dbReference>